<evidence type="ECO:0000313" key="5">
    <source>
        <dbReference type="Proteomes" id="UP000276301"/>
    </source>
</evidence>
<keyword evidence="2" id="KW-0812">Transmembrane</keyword>
<organism evidence="4 5">
    <name type="scientific">Anaerotruncus massiliensis</name>
    <name type="common">ex Liu et al. 2021</name>
    <dbReference type="NCBI Taxonomy" id="2321404"/>
    <lineage>
        <taxon>Bacteria</taxon>
        <taxon>Bacillati</taxon>
        <taxon>Bacillota</taxon>
        <taxon>Clostridia</taxon>
        <taxon>Eubacteriales</taxon>
        <taxon>Oscillospiraceae</taxon>
        <taxon>Anaerotruncus</taxon>
    </lineage>
</organism>
<keyword evidence="2" id="KW-0472">Membrane</keyword>
<dbReference type="Proteomes" id="UP000276301">
    <property type="component" value="Unassembled WGS sequence"/>
</dbReference>
<feature type="domain" description="M23ase beta-sheet core" evidence="3">
    <location>
        <begin position="200"/>
        <end position="294"/>
    </location>
</feature>
<feature type="compositionally biased region" description="Low complexity" evidence="1">
    <location>
        <begin position="129"/>
        <end position="143"/>
    </location>
</feature>
<protein>
    <submittedName>
        <fullName evidence="4">M23 family metallopeptidase</fullName>
    </submittedName>
</protein>
<dbReference type="EMBL" id="RCHT01000014">
    <property type="protein sequence ID" value="RLL10333.1"/>
    <property type="molecule type" value="Genomic_DNA"/>
</dbReference>
<evidence type="ECO:0000259" key="3">
    <source>
        <dbReference type="Pfam" id="PF01551"/>
    </source>
</evidence>
<dbReference type="PANTHER" id="PTHR21666">
    <property type="entry name" value="PEPTIDASE-RELATED"/>
    <property type="match status" value="1"/>
</dbReference>
<evidence type="ECO:0000313" key="4">
    <source>
        <dbReference type="EMBL" id="RLL10333.1"/>
    </source>
</evidence>
<dbReference type="InterPro" id="IPR016047">
    <property type="entry name" value="M23ase_b-sheet_dom"/>
</dbReference>
<feature type="transmembrane region" description="Helical" evidence="2">
    <location>
        <begin position="24"/>
        <end position="46"/>
    </location>
</feature>
<dbReference type="GO" id="GO:0004222">
    <property type="term" value="F:metalloendopeptidase activity"/>
    <property type="evidence" value="ECO:0007669"/>
    <property type="project" value="TreeGrafter"/>
</dbReference>
<keyword evidence="5" id="KW-1185">Reference proteome</keyword>
<dbReference type="RefSeq" id="WP_121586994.1">
    <property type="nucleotide sequence ID" value="NZ_RCHT01000014.1"/>
</dbReference>
<keyword evidence="2" id="KW-1133">Transmembrane helix</keyword>
<comment type="caution">
    <text evidence="4">The sequence shown here is derived from an EMBL/GenBank/DDBJ whole genome shotgun (WGS) entry which is preliminary data.</text>
</comment>
<accession>A0A498CZX2</accession>
<sequence length="306" mass="31277">MIDQRIRRYPPRAGMRRRRERDPYLFTVIVQIVLCAALLLGCLGLRRFQPGAARGMAELFDGLLTADRVEIPSGTGVAAVSARAREAADHAADAAARVLTELLTPPAAQPPSPDASGDGDAGGSGGGSTAAASSGPSAPAEGLSGAGGWFGRGDAAGKEAPSSCAFSPILVSARVDAPAGGAVTSPFGWREHPISGAEDFHRGVDIAAASGSGIYASLPGRVVEVDSSPIYGNYITLDHGGGLTTTYCHCESIAAPLGANLRRGELVALVGSTGISTGPHVHFEISKDGRYYNPAWVLDGMDADGV</sequence>
<name>A0A498CZX2_9FIRM</name>
<dbReference type="AlphaFoldDB" id="A0A498CZX2"/>
<feature type="region of interest" description="Disordered" evidence="1">
    <location>
        <begin position="105"/>
        <end position="146"/>
    </location>
</feature>
<feature type="compositionally biased region" description="Gly residues" evidence="1">
    <location>
        <begin position="119"/>
        <end position="128"/>
    </location>
</feature>
<proteinExistence type="predicted"/>
<dbReference type="Gene3D" id="2.70.70.10">
    <property type="entry name" value="Glucose Permease (Domain IIA)"/>
    <property type="match status" value="1"/>
</dbReference>
<evidence type="ECO:0000256" key="2">
    <source>
        <dbReference type="SAM" id="Phobius"/>
    </source>
</evidence>
<dbReference type="InterPro" id="IPR011055">
    <property type="entry name" value="Dup_hybrid_motif"/>
</dbReference>
<dbReference type="InterPro" id="IPR050570">
    <property type="entry name" value="Cell_wall_metabolism_enzyme"/>
</dbReference>
<reference evidence="4 5" key="1">
    <citation type="submission" date="2018-10" db="EMBL/GenBank/DDBJ databases">
        <title>Anaerotruncus faecis sp. nov., isolated from human feces.</title>
        <authorList>
            <person name="Wang Y.-J."/>
        </authorList>
    </citation>
    <scope>NUCLEOTIDE SEQUENCE [LARGE SCALE GENOMIC DNA]</scope>
    <source>
        <strain evidence="4 5">22A2-44</strain>
    </source>
</reference>
<dbReference type="Pfam" id="PF01551">
    <property type="entry name" value="Peptidase_M23"/>
    <property type="match status" value="1"/>
</dbReference>
<dbReference type="PANTHER" id="PTHR21666:SF270">
    <property type="entry name" value="MUREIN HYDROLASE ACTIVATOR ENVC"/>
    <property type="match status" value="1"/>
</dbReference>
<dbReference type="CDD" id="cd12797">
    <property type="entry name" value="M23_peptidase"/>
    <property type="match status" value="1"/>
</dbReference>
<gene>
    <name evidence="4" type="ORF">D4A47_08735</name>
</gene>
<dbReference type="SUPFAM" id="SSF51261">
    <property type="entry name" value="Duplicated hybrid motif"/>
    <property type="match status" value="1"/>
</dbReference>
<evidence type="ECO:0000256" key="1">
    <source>
        <dbReference type="SAM" id="MobiDB-lite"/>
    </source>
</evidence>